<reference evidence="3" key="1">
    <citation type="journal article" date="2006" name="Appl. Environ. Microbiol.">
        <title>Complete genome sequence of the marine, chemolithoautotrophic, ammonia-oxidizing bacterium Nitrosococcus oceani ATCC 19707.</title>
        <authorList>
            <person name="Klotz M.G."/>
            <person name="Arp D.J."/>
            <person name="Chain P.S.G."/>
            <person name="El-Sheikh A.F."/>
            <person name="Hauser L.J."/>
            <person name="Hommes N.G."/>
            <person name="Larimer F.W."/>
            <person name="Malfatti S.A."/>
            <person name="Norton J.M."/>
            <person name="Poret-Peterson A.T."/>
            <person name="Vergez L.M."/>
            <person name="Ward B.B."/>
        </authorList>
    </citation>
    <scope>NUCLEOTIDE SEQUENCE [LARGE SCALE GENOMIC DNA]</scope>
    <source>
        <strain evidence="3">ATCC 19707 / BCRC 17464 / NCIMB 11848 / C-107</strain>
    </source>
</reference>
<dbReference type="AlphaFoldDB" id="Q3JEZ6"/>
<dbReference type="InParanoid" id="Q3JEZ6"/>
<dbReference type="Proteomes" id="UP000006838">
    <property type="component" value="Chromosome"/>
</dbReference>
<dbReference type="InterPro" id="IPR009362">
    <property type="entry name" value="YhcG_C"/>
</dbReference>
<feature type="domain" description="YhcG PDDEXK nuclease" evidence="1">
    <location>
        <begin position="53"/>
        <end position="105"/>
    </location>
</feature>
<dbReference type="eggNOG" id="COG4804">
    <property type="taxonomic scope" value="Bacteria"/>
</dbReference>
<proteinExistence type="predicted"/>
<dbReference type="HOGENOM" id="CLU_2330876_0_0_6"/>
<dbReference type="EMBL" id="CP000127">
    <property type="protein sequence ID" value="ABA56600.1"/>
    <property type="molecule type" value="Genomic_DNA"/>
</dbReference>
<evidence type="ECO:0000259" key="1">
    <source>
        <dbReference type="Pfam" id="PF06250"/>
    </source>
</evidence>
<evidence type="ECO:0000313" key="2">
    <source>
        <dbReference type="EMBL" id="ABA56600.1"/>
    </source>
</evidence>
<accession>Q3JEZ6</accession>
<dbReference type="KEGG" id="noc:Noc_0058"/>
<dbReference type="Pfam" id="PF06250">
    <property type="entry name" value="YhcG_C"/>
    <property type="match status" value="1"/>
</dbReference>
<sequence length="119" mass="13420">MLGENILCVGRRWMWPCRQPCMDFNRLVAAIPQAHDELAKQACQAVYGEKVLSELTARLSDIPPIGILLCTDKNHALAEYARAGMDNSLFVSKYLLELPKKEEMQAFIKRQVKEIGDVG</sequence>
<evidence type="ECO:0000313" key="3">
    <source>
        <dbReference type="Proteomes" id="UP000006838"/>
    </source>
</evidence>
<dbReference type="STRING" id="323261.Noc_0058"/>
<organism evidence="2 3">
    <name type="scientific">Nitrosococcus oceani (strain ATCC 19707 / BCRC 17464 / JCM 30415 / NCIMB 11848 / C-107)</name>
    <dbReference type="NCBI Taxonomy" id="323261"/>
    <lineage>
        <taxon>Bacteria</taxon>
        <taxon>Pseudomonadati</taxon>
        <taxon>Pseudomonadota</taxon>
        <taxon>Gammaproteobacteria</taxon>
        <taxon>Chromatiales</taxon>
        <taxon>Chromatiaceae</taxon>
        <taxon>Nitrosococcus</taxon>
    </lineage>
</organism>
<keyword evidence="3" id="KW-1185">Reference proteome</keyword>
<name>Q3JEZ6_NITOC</name>
<gene>
    <name evidence="2" type="ordered locus">Noc_0058</name>
</gene>
<protein>
    <recommendedName>
        <fullName evidence="1">YhcG PDDEXK nuclease domain-containing protein</fullName>
    </recommendedName>
</protein>